<accession>A0A317XZL8</accession>
<evidence type="ECO:0000313" key="2">
    <source>
        <dbReference type="EMBL" id="PWZ02809.1"/>
    </source>
</evidence>
<sequence>MRTITRQTEVLDSTVPVQYRCSVLLSLCLCYSTAVGAGHTLASHPSSSHYRCRLYRSTSLPACGTTLLDLFHPAGNISVDLGPSHSSSHLAQNLSSPTVTTTTTYLQPQKRPSFADHHSRSFSQVTR</sequence>
<dbReference type="AlphaFoldDB" id="A0A317XZL8"/>
<name>A0A317XZL8_9BASI</name>
<dbReference type="EMBL" id="KZ819188">
    <property type="protein sequence ID" value="PWZ02809.1"/>
    <property type="molecule type" value="Genomic_DNA"/>
</dbReference>
<dbReference type="Proteomes" id="UP000246740">
    <property type="component" value="Unassembled WGS sequence"/>
</dbReference>
<feature type="region of interest" description="Disordered" evidence="1">
    <location>
        <begin position="82"/>
        <end position="127"/>
    </location>
</feature>
<evidence type="ECO:0000256" key="1">
    <source>
        <dbReference type="SAM" id="MobiDB-lite"/>
    </source>
</evidence>
<evidence type="ECO:0000313" key="3">
    <source>
        <dbReference type="Proteomes" id="UP000246740"/>
    </source>
</evidence>
<organism evidence="2 3">
    <name type="scientific">Testicularia cyperi</name>
    <dbReference type="NCBI Taxonomy" id="1882483"/>
    <lineage>
        <taxon>Eukaryota</taxon>
        <taxon>Fungi</taxon>
        <taxon>Dikarya</taxon>
        <taxon>Basidiomycota</taxon>
        <taxon>Ustilaginomycotina</taxon>
        <taxon>Ustilaginomycetes</taxon>
        <taxon>Ustilaginales</taxon>
        <taxon>Anthracoideaceae</taxon>
        <taxon>Testicularia</taxon>
    </lineage>
</organism>
<protein>
    <submittedName>
        <fullName evidence="2">Uncharacterized protein</fullName>
    </submittedName>
</protein>
<reference evidence="2 3" key="1">
    <citation type="journal article" date="2018" name="Mol. Biol. Evol.">
        <title>Broad Genomic Sampling Reveals a Smut Pathogenic Ancestry of the Fungal Clade Ustilaginomycotina.</title>
        <authorList>
            <person name="Kijpornyongpan T."/>
            <person name="Mondo S.J."/>
            <person name="Barry K."/>
            <person name="Sandor L."/>
            <person name="Lee J."/>
            <person name="Lipzen A."/>
            <person name="Pangilinan J."/>
            <person name="LaButti K."/>
            <person name="Hainaut M."/>
            <person name="Henrissat B."/>
            <person name="Grigoriev I.V."/>
            <person name="Spatafora J.W."/>
            <person name="Aime M.C."/>
        </authorList>
    </citation>
    <scope>NUCLEOTIDE SEQUENCE [LARGE SCALE GENOMIC DNA]</scope>
    <source>
        <strain evidence="2 3">MCA 3645</strain>
    </source>
</reference>
<keyword evidence="3" id="KW-1185">Reference proteome</keyword>
<dbReference type="InParanoid" id="A0A317XZL8"/>
<proteinExistence type="predicted"/>
<feature type="compositionally biased region" description="Polar residues" evidence="1">
    <location>
        <begin position="84"/>
        <end position="97"/>
    </location>
</feature>
<gene>
    <name evidence="2" type="ORF">BCV70DRAFT_6669</name>
</gene>